<comment type="subcellular location">
    <subcellularLocation>
        <location evidence="1 7">Cell membrane</location>
        <topology evidence="1 7">Multi-pass membrane protein</topology>
    </subcellularLocation>
</comment>
<evidence type="ECO:0000259" key="8">
    <source>
        <dbReference type="PROSITE" id="PS50928"/>
    </source>
</evidence>
<dbReference type="Proteomes" id="UP000238205">
    <property type="component" value="Unassembled WGS sequence"/>
</dbReference>
<evidence type="ECO:0000256" key="3">
    <source>
        <dbReference type="ARBA" id="ARBA00022475"/>
    </source>
</evidence>
<dbReference type="RefSeq" id="WP_106193294.1">
    <property type="nucleotide sequence ID" value="NZ_PVTO01000011.1"/>
</dbReference>
<dbReference type="GO" id="GO:0055085">
    <property type="term" value="P:transmembrane transport"/>
    <property type="evidence" value="ECO:0007669"/>
    <property type="project" value="InterPro"/>
</dbReference>
<evidence type="ECO:0000256" key="1">
    <source>
        <dbReference type="ARBA" id="ARBA00004651"/>
    </source>
</evidence>
<dbReference type="InterPro" id="IPR000515">
    <property type="entry name" value="MetI-like"/>
</dbReference>
<dbReference type="PROSITE" id="PS50928">
    <property type="entry name" value="ABC_TM1"/>
    <property type="match status" value="1"/>
</dbReference>
<evidence type="ECO:0000256" key="2">
    <source>
        <dbReference type="ARBA" id="ARBA00022448"/>
    </source>
</evidence>
<organism evidence="9 10">
    <name type="scientific">Alkalibacterium olivapovliticus</name>
    <dbReference type="NCBI Taxonomy" id="99907"/>
    <lineage>
        <taxon>Bacteria</taxon>
        <taxon>Bacillati</taxon>
        <taxon>Bacillota</taxon>
        <taxon>Bacilli</taxon>
        <taxon>Lactobacillales</taxon>
        <taxon>Carnobacteriaceae</taxon>
        <taxon>Alkalibacterium</taxon>
    </lineage>
</organism>
<keyword evidence="6 7" id="KW-0472">Membrane</keyword>
<dbReference type="InterPro" id="IPR035906">
    <property type="entry name" value="MetI-like_sf"/>
</dbReference>
<keyword evidence="10" id="KW-1185">Reference proteome</keyword>
<evidence type="ECO:0000256" key="6">
    <source>
        <dbReference type="ARBA" id="ARBA00023136"/>
    </source>
</evidence>
<evidence type="ECO:0000256" key="5">
    <source>
        <dbReference type="ARBA" id="ARBA00022989"/>
    </source>
</evidence>
<feature type="domain" description="ABC transmembrane type-1" evidence="8">
    <location>
        <begin position="86"/>
        <end position="275"/>
    </location>
</feature>
<keyword evidence="2 7" id="KW-0813">Transport</keyword>
<comment type="similarity">
    <text evidence="7">Belongs to the binding-protein-dependent transport system permease family.</text>
</comment>
<name>A0A2T0W719_9LACT</name>
<dbReference type="Gene3D" id="1.10.3720.10">
    <property type="entry name" value="MetI-like"/>
    <property type="match status" value="1"/>
</dbReference>
<evidence type="ECO:0000313" key="9">
    <source>
        <dbReference type="EMBL" id="PRY82495.1"/>
    </source>
</evidence>
<keyword evidence="4 7" id="KW-0812">Transmembrane</keyword>
<reference evidence="9 10" key="1">
    <citation type="submission" date="2018-03" db="EMBL/GenBank/DDBJ databases">
        <title>Genomic Encyclopedia of Archaeal and Bacterial Type Strains, Phase II (KMG-II): from individual species to whole genera.</title>
        <authorList>
            <person name="Goeker M."/>
        </authorList>
    </citation>
    <scope>NUCLEOTIDE SEQUENCE [LARGE SCALE GENOMIC DNA]</scope>
    <source>
        <strain evidence="9 10">DSM 13175</strain>
    </source>
</reference>
<evidence type="ECO:0000256" key="4">
    <source>
        <dbReference type="ARBA" id="ARBA00022692"/>
    </source>
</evidence>
<sequence length="289" mass="32614">MKKNDEKDSTKKLRKKKTKKRDKKLIILEVLGLLLALVWISPFYLMLVNSFKVPREIFANVLNFPSQFSLDNYVIAFEDLNFIRSFFNSLLITIVSVAIIILFSSMAGYALARNKSRLSGAILLIFVAAMLIPFQSVMIPLTATFGRAGMLNRVGLIFMYLGFGGSLAIFLYHGAMTRVSISLDEAAIIDGANKFQIFFKIIFPLLSPISVTVAILNVIWIWNDYLLPSLVLSRQNETIPIRMFYFFGQYTRQWHLALAGLTIAIIPVIIFYFSAQKSIVEGVSEGAIK</sequence>
<dbReference type="CDD" id="cd06261">
    <property type="entry name" value="TM_PBP2"/>
    <property type="match status" value="1"/>
</dbReference>
<evidence type="ECO:0000256" key="7">
    <source>
        <dbReference type="RuleBase" id="RU363032"/>
    </source>
</evidence>
<feature type="transmembrane region" description="Helical" evidence="7">
    <location>
        <begin position="157"/>
        <end position="176"/>
    </location>
</feature>
<feature type="transmembrane region" description="Helical" evidence="7">
    <location>
        <begin position="197"/>
        <end position="222"/>
    </location>
</feature>
<dbReference type="OrthoDB" id="9794684at2"/>
<keyword evidence="5 7" id="KW-1133">Transmembrane helix</keyword>
<keyword evidence="3" id="KW-1003">Cell membrane</keyword>
<dbReference type="AlphaFoldDB" id="A0A2T0W719"/>
<dbReference type="PANTHER" id="PTHR43744">
    <property type="entry name" value="ABC TRANSPORTER PERMEASE PROTEIN MG189-RELATED-RELATED"/>
    <property type="match status" value="1"/>
</dbReference>
<feature type="transmembrane region" description="Helical" evidence="7">
    <location>
        <begin position="90"/>
        <end position="111"/>
    </location>
</feature>
<dbReference type="SUPFAM" id="SSF161098">
    <property type="entry name" value="MetI-like"/>
    <property type="match status" value="1"/>
</dbReference>
<dbReference type="PANTHER" id="PTHR43744:SF8">
    <property type="entry name" value="SN-GLYCEROL-3-PHOSPHATE TRANSPORT SYSTEM PERMEASE PROTEIN UGPE"/>
    <property type="match status" value="1"/>
</dbReference>
<protein>
    <submittedName>
        <fullName evidence="9">Raffinose/stachyose/melibiose transport system permease protein</fullName>
    </submittedName>
</protein>
<feature type="transmembrane region" description="Helical" evidence="7">
    <location>
        <begin position="254"/>
        <end position="273"/>
    </location>
</feature>
<dbReference type="Pfam" id="PF00528">
    <property type="entry name" value="BPD_transp_1"/>
    <property type="match status" value="1"/>
</dbReference>
<proteinExistence type="inferred from homology"/>
<dbReference type="EMBL" id="PVTO01000011">
    <property type="protein sequence ID" value="PRY82495.1"/>
    <property type="molecule type" value="Genomic_DNA"/>
</dbReference>
<evidence type="ECO:0000313" key="10">
    <source>
        <dbReference type="Proteomes" id="UP000238205"/>
    </source>
</evidence>
<accession>A0A2T0W719</accession>
<gene>
    <name evidence="9" type="ORF">CLV38_11145</name>
</gene>
<comment type="caution">
    <text evidence="9">The sequence shown here is derived from an EMBL/GenBank/DDBJ whole genome shotgun (WGS) entry which is preliminary data.</text>
</comment>
<feature type="transmembrane region" description="Helical" evidence="7">
    <location>
        <begin position="25"/>
        <end position="45"/>
    </location>
</feature>
<feature type="transmembrane region" description="Helical" evidence="7">
    <location>
        <begin position="123"/>
        <end position="145"/>
    </location>
</feature>
<dbReference type="GO" id="GO:0005886">
    <property type="term" value="C:plasma membrane"/>
    <property type="evidence" value="ECO:0007669"/>
    <property type="project" value="UniProtKB-SubCell"/>
</dbReference>